<dbReference type="RefSeq" id="WP_190825758.1">
    <property type="nucleotide sequence ID" value="NZ_CAWPPI010000025.1"/>
</dbReference>
<evidence type="ECO:0000256" key="1">
    <source>
        <dbReference type="SAM" id="Phobius"/>
    </source>
</evidence>
<name>A0A8J6XQC4_9CYAN</name>
<keyword evidence="1" id="KW-1133">Transmembrane helix</keyword>
<dbReference type="AlphaFoldDB" id="A0A8J6XQC4"/>
<gene>
    <name evidence="2" type="ORF">ICL16_04885</name>
</gene>
<evidence type="ECO:0000313" key="3">
    <source>
        <dbReference type="Proteomes" id="UP000629098"/>
    </source>
</evidence>
<accession>A0A8J6XQC4</accession>
<organism evidence="2 3">
    <name type="scientific">Iningainema tapete BLCC-T55</name>
    <dbReference type="NCBI Taxonomy" id="2748662"/>
    <lineage>
        <taxon>Bacteria</taxon>
        <taxon>Bacillati</taxon>
        <taxon>Cyanobacteriota</taxon>
        <taxon>Cyanophyceae</taxon>
        <taxon>Nostocales</taxon>
        <taxon>Scytonemataceae</taxon>
        <taxon>Iningainema tapete</taxon>
    </lineage>
</organism>
<keyword evidence="1" id="KW-0472">Membrane</keyword>
<sequence>MITAKHLKLLFNWLLVYSQKGKTLGFTLMELLIAVLIAFLIISALLSLVVDILQVDGRETARNETEQEMQKALDYISKELRDAVYIYDGNCIQSTAQGSAGNPNYCPGLVNYLPTFGAGQTPILAFWKPETISDTQIPTDCTSFTAPKKQECEDLQVKRRTYTLVVYLQSTSNPGNKWQGKSRITRYALRKYDNYNALTLSQGYVDPSEEDGTTFQTWPLKVNYANNTTTDLQGGTKPSTDNSPDVLVDFVDAPDATGVTVPECDSTKNYVPTPKATATTASSNSFFACVKSAVPTTASVTVQSGINQDVVLYLRGNAYGKSGVISDKFRTVLQTQVFVRGVINKIPE</sequence>
<comment type="caution">
    <text evidence="2">The sequence shown here is derived from an EMBL/GenBank/DDBJ whole genome shotgun (WGS) entry which is preliminary data.</text>
</comment>
<dbReference type="EMBL" id="JACXAE010000025">
    <property type="protein sequence ID" value="MBD2771463.1"/>
    <property type="molecule type" value="Genomic_DNA"/>
</dbReference>
<proteinExistence type="predicted"/>
<keyword evidence="3" id="KW-1185">Reference proteome</keyword>
<keyword evidence="1" id="KW-0812">Transmembrane</keyword>
<evidence type="ECO:0008006" key="4">
    <source>
        <dbReference type="Google" id="ProtNLM"/>
    </source>
</evidence>
<protein>
    <recommendedName>
        <fullName evidence="4">Prepilin-type N-terminal cleavage/methylation domain-containing protein</fullName>
    </recommendedName>
</protein>
<evidence type="ECO:0000313" key="2">
    <source>
        <dbReference type="EMBL" id="MBD2771463.1"/>
    </source>
</evidence>
<reference evidence="2" key="1">
    <citation type="submission" date="2020-09" db="EMBL/GenBank/DDBJ databases">
        <title>Iningainema tapete sp. nov. (Scytonemataceae, Cyanobacteria) from greenhouses in central Florida (USA) produces two types of nodularin with biosynthetic potential for microcystin-LR and anabaenopeptins.</title>
        <authorList>
            <person name="Berthold D.E."/>
            <person name="Lefler F.W."/>
            <person name="Huang I.-S."/>
            <person name="Abdulla H."/>
            <person name="Zimba P.V."/>
            <person name="Laughinghouse H.D. IV."/>
        </authorList>
    </citation>
    <scope>NUCLEOTIDE SEQUENCE</scope>
    <source>
        <strain evidence="2">BLCCT55</strain>
    </source>
</reference>
<feature type="transmembrane region" description="Helical" evidence="1">
    <location>
        <begin position="31"/>
        <end position="53"/>
    </location>
</feature>
<dbReference type="Proteomes" id="UP000629098">
    <property type="component" value="Unassembled WGS sequence"/>
</dbReference>